<gene>
    <name evidence="2" type="ORF">SAMN05216203_3299</name>
</gene>
<organism evidence="2 3">
    <name type="scientific">Marinobacter daqiaonensis</name>
    <dbReference type="NCBI Taxonomy" id="650891"/>
    <lineage>
        <taxon>Bacteria</taxon>
        <taxon>Pseudomonadati</taxon>
        <taxon>Pseudomonadota</taxon>
        <taxon>Gammaproteobacteria</taxon>
        <taxon>Pseudomonadales</taxon>
        <taxon>Marinobacteraceae</taxon>
        <taxon>Marinobacter</taxon>
    </lineage>
</organism>
<sequence length="166" mass="18208">MKTPRGLLFLSLILPVLASAGPSGTVEFDFRGVPLADEELDQLRGGFLRGDLEISIGLDQIVTFNGEELVVNRLTIPNLNQRVSGRAMDYSHETVIQILRPDQTGGARVATNPSVGGQGWTTVIQNNLNDSVIQNIHQLNIELDNLAVSHQMPLHLGEHLNRLLSR</sequence>
<keyword evidence="3" id="KW-1185">Reference proteome</keyword>
<name>A0A1I6JTW1_9GAMM</name>
<dbReference type="Proteomes" id="UP000198644">
    <property type="component" value="Unassembled WGS sequence"/>
</dbReference>
<dbReference type="EMBL" id="FOYW01000003">
    <property type="protein sequence ID" value="SFR82424.1"/>
    <property type="molecule type" value="Genomic_DNA"/>
</dbReference>
<reference evidence="2 3" key="1">
    <citation type="submission" date="2016-10" db="EMBL/GenBank/DDBJ databases">
        <authorList>
            <person name="de Groot N.N."/>
        </authorList>
    </citation>
    <scope>NUCLEOTIDE SEQUENCE [LARGE SCALE GENOMIC DNA]</scope>
    <source>
        <strain evidence="2 3">CGMCC 1.9167</strain>
    </source>
</reference>
<proteinExistence type="predicted"/>
<accession>A0A1I6JTW1</accession>
<evidence type="ECO:0000256" key="1">
    <source>
        <dbReference type="SAM" id="SignalP"/>
    </source>
</evidence>
<keyword evidence="1" id="KW-0732">Signal</keyword>
<feature type="chain" id="PRO_5011717004" evidence="1">
    <location>
        <begin position="21"/>
        <end position="166"/>
    </location>
</feature>
<evidence type="ECO:0000313" key="2">
    <source>
        <dbReference type="EMBL" id="SFR82424.1"/>
    </source>
</evidence>
<evidence type="ECO:0000313" key="3">
    <source>
        <dbReference type="Proteomes" id="UP000198644"/>
    </source>
</evidence>
<dbReference type="AlphaFoldDB" id="A0A1I6JTW1"/>
<dbReference type="STRING" id="650891.SAMN05216203_3299"/>
<protein>
    <submittedName>
        <fullName evidence="2">Uncharacterized protein</fullName>
    </submittedName>
</protein>
<feature type="signal peptide" evidence="1">
    <location>
        <begin position="1"/>
        <end position="20"/>
    </location>
</feature>